<gene>
    <name evidence="4" type="ORF">FIV42_12940</name>
</gene>
<feature type="compositionally biased region" description="Acidic residues" evidence="1">
    <location>
        <begin position="41"/>
        <end position="63"/>
    </location>
</feature>
<dbReference type="EMBL" id="CP041186">
    <property type="protein sequence ID" value="QDG51620.1"/>
    <property type="molecule type" value="Genomic_DNA"/>
</dbReference>
<dbReference type="InterPro" id="IPR025510">
    <property type="entry name" value="DUF4397"/>
</dbReference>
<accession>A0A4Y6PTP8</accession>
<evidence type="ECO:0000256" key="1">
    <source>
        <dbReference type="SAM" id="MobiDB-lite"/>
    </source>
</evidence>
<keyword evidence="2" id="KW-0732">Signal</keyword>
<dbReference type="OrthoDB" id="951108at2"/>
<feature type="compositionally biased region" description="Acidic residues" evidence="1">
    <location>
        <begin position="23"/>
        <end position="32"/>
    </location>
</feature>
<protein>
    <submittedName>
        <fullName evidence="4">DUF4397 domain-containing protein</fullName>
    </submittedName>
</protein>
<evidence type="ECO:0000256" key="2">
    <source>
        <dbReference type="SAM" id="SignalP"/>
    </source>
</evidence>
<sequence length="529" mass="55131">MTRRLRLWPLVLAGALALGAVGCDDDDDDEQPVADVGVGDAGDDAGADVGDAEPVDADDDAEEDAFTGPSALLQVIHESPDPAAQVVDVYVNGNLFIDDFRYRTATAFEQVPADTDLTIALAPGTSDSFDDRIVELGPISLDDGGQFVAAVNGVLDPQNTPTTPANGDISLGLTLLEEARVESSDDGVDQATIFHSSPDTPPVDIVVDRTTTLLSGLNYAEFSNYVDIPNGIHTLDVTNPAREDRRIDSFQTPNLGGGQAFVIAASGFLNTDNSDRPEFALVAYPAEGGEGIELMQAGRVQVVHNSPDAAFDTVDVYIEGELVGDDLTYRQATAALSYPSGIAVDVAIAPSDSASDEDAIFVATPTLAAGATYAGIATGVSDPSQFEPNPGGEDIAFDVKFGVVREVSDSWDMVQLKAFHGVTDAPAIDVVTAAGKQTLVDDLNYGQFSEFFMVDPAPVGLQVTPADQSSVLAQVDVDLSVFEGEALTLVASGFLTPGDLDQTNGTDGPGFAILAIQADGSVTELKPSP</sequence>
<feature type="domain" description="DUF4397" evidence="3">
    <location>
        <begin position="192"/>
        <end position="269"/>
    </location>
</feature>
<evidence type="ECO:0000313" key="5">
    <source>
        <dbReference type="Proteomes" id="UP000315995"/>
    </source>
</evidence>
<organism evidence="4 5">
    <name type="scientific">Persicimonas caeni</name>
    <dbReference type="NCBI Taxonomy" id="2292766"/>
    <lineage>
        <taxon>Bacteria</taxon>
        <taxon>Deltaproteobacteria</taxon>
        <taxon>Bradymonadales</taxon>
        <taxon>Bradymonadaceae</taxon>
        <taxon>Persicimonas</taxon>
    </lineage>
</organism>
<feature type="chain" id="PRO_5030106420" evidence="2">
    <location>
        <begin position="23"/>
        <end position="529"/>
    </location>
</feature>
<feature type="domain" description="DUF4397" evidence="3">
    <location>
        <begin position="299"/>
        <end position="381"/>
    </location>
</feature>
<keyword evidence="5" id="KW-1185">Reference proteome</keyword>
<dbReference type="RefSeq" id="WP_141198100.1">
    <property type="nucleotide sequence ID" value="NZ_CP041186.1"/>
</dbReference>
<evidence type="ECO:0000259" key="3">
    <source>
        <dbReference type="Pfam" id="PF14344"/>
    </source>
</evidence>
<reference evidence="4 5" key="1">
    <citation type="submission" date="2019-06" db="EMBL/GenBank/DDBJ databases">
        <title>Persicimonas caeni gen. nov., sp. nov., a predatory bacterium isolated from solar saltern.</title>
        <authorList>
            <person name="Wang S."/>
        </authorList>
    </citation>
    <scope>NUCLEOTIDE SEQUENCE [LARGE SCALE GENOMIC DNA]</scope>
    <source>
        <strain evidence="4 5">YN101</strain>
    </source>
</reference>
<accession>A0A5B8Y5D2</accession>
<feature type="domain" description="DUF4397" evidence="3">
    <location>
        <begin position="415"/>
        <end position="495"/>
    </location>
</feature>
<name>A0A4Y6PTP8_PERCE</name>
<dbReference type="PROSITE" id="PS51257">
    <property type="entry name" value="PROKAR_LIPOPROTEIN"/>
    <property type="match status" value="1"/>
</dbReference>
<dbReference type="Pfam" id="PF14344">
    <property type="entry name" value="DUF4397"/>
    <property type="match status" value="3"/>
</dbReference>
<dbReference type="Proteomes" id="UP000315995">
    <property type="component" value="Chromosome"/>
</dbReference>
<feature type="signal peptide" evidence="2">
    <location>
        <begin position="1"/>
        <end position="22"/>
    </location>
</feature>
<feature type="region of interest" description="Disordered" evidence="1">
    <location>
        <begin position="23"/>
        <end position="63"/>
    </location>
</feature>
<dbReference type="AlphaFoldDB" id="A0A4Y6PTP8"/>
<evidence type="ECO:0000313" key="4">
    <source>
        <dbReference type="EMBL" id="QDG51620.1"/>
    </source>
</evidence>
<proteinExistence type="predicted"/>